<dbReference type="EMBL" id="BAABJP010000037">
    <property type="protein sequence ID" value="GAA5167164.1"/>
    <property type="molecule type" value="Genomic_DNA"/>
</dbReference>
<accession>A0ABP9QTM7</accession>
<sequence>MVVSSSSPAVAARCVHLRAGVGGAGSQNITDPRLGHWLLDLQAAGLGAADALAKVVRDTRHIEYRQLTVVDAAGRVAGYSGRRTLGTHALVRGDAAVAAGNLLANDGVPAAVLAGYTSSTAGEFEERLLAGLRAGLAAGGEAGPVHSAGLVVVTDQPWPATDLRVDWSDDPIDDLEALWRVWAPQRDDYVRRALDPAAAPSYGVPGDR</sequence>
<gene>
    <name evidence="1" type="ORF">GCM10023321_59440</name>
</gene>
<dbReference type="Proteomes" id="UP001428817">
    <property type="component" value="Unassembled WGS sequence"/>
</dbReference>
<dbReference type="Pfam" id="PF06267">
    <property type="entry name" value="DUF1028"/>
    <property type="match status" value="1"/>
</dbReference>
<name>A0ABP9QTM7_9PSEU</name>
<evidence type="ECO:0000313" key="2">
    <source>
        <dbReference type="Proteomes" id="UP001428817"/>
    </source>
</evidence>
<comment type="caution">
    <text evidence="1">The sequence shown here is derived from an EMBL/GenBank/DDBJ whole genome shotgun (WGS) entry which is preliminary data.</text>
</comment>
<keyword evidence="2" id="KW-1185">Reference proteome</keyword>
<organism evidence="1 2">
    <name type="scientific">Pseudonocardia eucalypti</name>
    <dbReference type="NCBI Taxonomy" id="648755"/>
    <lineage>
        <taxon>Bacteria</taxon>
        <taxon>Bacillati</taxon>
        <taxon>Actinomycetota</taxon>
        <taxon>Actinomycetes</taxon>
        <taxon>Pseudonocardiales</taxon>
        <taxon>Pseudonocardiaceae</taxon>
        <taxon>Pseudonocardia</taxon>
    </lineage>
</organism>
<protein>
    <submittedName>
        <fullName evidence="1">DUF1028 domain-containing protein</fullName>
    </submittedName>
</protein>
<evidence type="ECO:0000313" key="1">
    <source>
        <dbReference type="EMBL" id="GAA5167164.1"/>
    </source>
</evidence>
<dbReference type="Gene3D" id="3.60.20.10">
    <property type="entry name" value="Glutamine Phosphoribosylpyrophosphate, subunit 1, domain 1"/>
    <property type="match status" value="1"/>
</dbReference>
<dbReference type="PANTHER" id="PTHR39328">
    <property type="entry name" value="BLL2871 PROTEIN"/>
    <property type="match status" value="1"/>
</dbReference>
<dbReference type="InterPro" id="IPR010430">
    <property type="entry name" value="DUF1028"/>
</dbReference>
<dbReference type="SUPFAM" id="SSF56235">
    <property type="entry name" value="N-terminal nucleophile aminohydrolases (Ntn hydrolases)"/>
    <property type="match status" value="1"/>
</dbReference>
<dbReference type="PANTHER" id="PTHR39328:SF1">
    <property type="entry name" value="BLL2871 PROTEIN"/>
    <property type="match status" value="1"/>
</dbReference>
<proteinExistence type="predicted"/>
<dbReference type="InterPro" id="IPR029055">
    <property type="entry name" value="Ntn_hydrolases_N"/>
</dbReference>
<reference evidence="2" key="1">
    <citation type="journal article" date="2019" name="Int. J. Syst. Evol. Microbiol.">
        <title>The Global Catalogue of Microorganisms (GCM) 10K type strain sequencing project: providing services to taxonomists for standard genome sequencing and annotation.</title>
        <authorList>
            <consortium name="The Broad Institute Genomics Platform"/>
            <consortium name="The Broad Institute Genome Sequencing Center for Infectious Disease"/>
            <person name="Wu L."/>
            <person name="Ma J."/>
        </authorList>
    </citation>
    <scope>NUCLEOTIDE SEQUENCE [LARGE SCALE GENOMIC DNA]</scope>
    <source>
        <strain evidence="2">JCM 18303</strain>
    </source>
</reference>